<feature type="domain" description="Response regulatory" evidence="3">
    <location>
        <begin position="13"/>
        <end position="128"/>
    </location>
</feature>
<dbReference type="KEGG" id="rca:Rcas_1354"/>
<dbReference type="GO" id="GO:0003677">
    <property type="term" value="F:DNA binding"/>
    <property type="evidence" value="ECO:0007669"/>
    <property type="project" value="UniProtKB-KW"/>
</dbReference>
<dbReference type="SUPFAM" id="SSF52172">
    <property type="entry name" value="CheY-like"/>
    <property type="match status" value="1"/>
</dbReference>
<dbReference type="PANTHER" id="PTHR43214">
    <property type="entry name" value="TWO-COMPONENT RESPONSE REGULATOR"/>
    <property type="match status" value="1"/>
</dbReference>
<evidence type="ECO:0000313" key="4">
    <source>
        <dbReference type="EMBL" id="ABU57450.1"/>
    </source>
</evidence>
<proteinExistence type="predicted"/>
<dbReference type="GO" id="GO:0000160">
    <property type="term" value="P:phosphorelay signal transduction system"/>
    <property type="evidence" value="ECO:0007669"/>
    <property type="project" value="InterPro"/>
</dbReference>
<name>A7NIZ2_ROSCS</name>
<dbReference type="Proteomes" id="UP000000263">
    <property type="component" value="Chromosome"/>
</dbReference>
<dbReference type="SMART" id="SM00448">
    <property type="entry name" value="REC"/>
    <property type="match status" value="1"/>
</dbReference>
<dbReference type="OrthoDB" id="9800897at2"/>
<evidence type="ECO:0000259" key="3">
    <source>
        <dbReference type="PROSITE" id="PS50110"/>
    </source>
</evidence>
<dbReference type="EMBL" id="CP000804">
    <property type="protein sequence ID" value="ABU57450.1"/>
    <property type="molecule type" value="Genomic_DNA"/>
</dbReference>
<evidence type="ECO:0000256" key="1">
    <source>
        <dbReference type="ARBA" id="ARBA00023125"/>
    </source>
</evidence>
<keyword evidence="5" id="KW-1185">Reference proteome</keyword>
<dbReference type="HOGENOM" id="CLU_1711892_0_0_0"/>
<dbReference type="InterPro" id="IPR039420">
    <property type="entry name" value="WalR-like"/>
</dbReference>
<reference evidence="4 5" key="1">
    <citation type="submission" date="2007-08" db="EMBL/GenBank/DDBJ databases">
        <title>Complete sequence of Roseiflexus castenholzii DSM 13941.</title>
        <authorList>
            <consortium name="US DOE Joint Genome Institute"/>
            <person name="Copeland A."/>
            <person name="Lucas S."/>
            <person name="Lapidus A."/>
            <person name="Barry K."/>
            <person name="Glavina del Rio T."/>
            <person name="Dalin E."/>
            <person name="Tice H."/>
            <person name="Pitluck S."/>
            <person name="Thompson L.S."/>
            <person name="Brettin T."/>
            <person name="Bruce D."/>
            <person name="Detter J.C."/>
            <person name="Han C."/>
            <person name="Tapia R."/>
            <person name="Schmutz J."/>
            <person name="Larimer F."/>
            <person name="Land M."/>
            <person name="Hauser L."/>
            <person name="Kyrpides N."/>
            <person name="Mikhailova N."/>
            <person name="Bryant D.A."/>
            <person name="Hanada S."/>
            <person name="Tsukatani Y."/>
            <person name="Richardson P."/>
        </authorList>
    </citation>
    <scope>NUCLEOTIDE SEQUENCE [LARGE SCALE GENOMIC DNA]</scope>
    <source>
        <strain evidence="5">DSM 13941 / HLO8</strain>
    </source>
</reference>
<dbReference type="InterPro" id="IPR001789">
    <property type="entry name" value="Sig_transdc_resp-reg_receiver"/>
</dbReference>
<dbReference type="CDD" id="cd17535">
    <property type="entry name" value="REC_NarL-like"/>
    <property type="match status" value="1"/>
</dbReference>
<evidence type="ECO:0000256" key="2">
    <source>
        <dbReference type="PROSITE-ProRule" id="PRU00169"/>
    </source>
</evidence>
<dbReference type="InterPro" id="IPR058245">
    <property type="entry name" value="NreC/VraR/RcsB-like_REC"/>
</dbReference>
<accession>A7NIZ2</accession>
<sequence length="153" mass="16525">MECAGAQSPDRVRTLVAAPHEEYRLFGSALKRLPQAVVVAATDNGRTALEYVRRMRFDLAIIGIPLAHANGLTVARQALHTSPDIRIVMITAIDDPACLLEAIRVGVHGYLSTTASIDELADAIPRILAGETIFDILISTRALRRLVTSGCSH</sequence>
<dbReference type="AlphaFoldDB" id="A7NIZ2"/>
<dbReference type="eggNOG" id="COG2197">
    <property type="taxonomic scope" value="Bacteria"/>
</dbReference>
<dbReference type="Pfam" id="PF00072">
    <property type="entry name" value="Response_reg"/>
    <property type="match status" value="1"/>
</dbReference>
<evidence type="ECO:0000313" key="5">
    <source>
        <dbReference type="Proteomes" id="UP000000263"/>
    </source>
</evidence>
<dbReference type="PROSITE" id="PS50110">
    <property type="entry name" value="RESPONSE_REGULATORY"/>
    <property type="match status" value="1"/>
</dbReference>
<dbReference type="Gene3D" id="3.40.50.2300">
    <property type="match status" value="1"/>
</dbReference>
<gene>
    <name evidence="4" type="ordered locus">Rcas_1354</name>
</gene>
<dbReference type="RefSeq" id="WP_012119879.1">
    <property type="nucleotide sequence ID" value="NC_009767.1"/>
</dbReference>
<protein>
    <submittedName>
        <fullName evidence="4">Response regulator receiver protein</fullName>
    </submittedName>
</protein>
<organism evidence="4 5">
    <name type="scientific">Roseiflexus castenholzii (strain DSM 13941 / HLO8)</name>
    <dbReference type="NCBI Taxonomy" id="383372"/>
    <lineage>
        <taxon>Bacteria</taxon>
        <taxon>Bacillati</taxon>
        <taxon>Chloroflexota</taxon>
        <taxon>Chloroflexia</taxon>
        <taxon>Chloroflexales</taxon>
        <taxon>Roseiflexineae</taxon>
        <taxon>Roseiflexaceae</taxon>
        <taxon>Roseiflexus</taxon>
    </lineage>
</organism>
<comment type="caution">
    <text evidence="2">Lacks conserved residue(s) required for the propagation of feature annotation.</text>
</comment>
<keyword evidence="1" id="KW-0238">DNA-binding</keyword>
<dbReference type="STRING" id="383372.Rcas_1354"/>
<dbReference type="InterPro" id="IPR011006">
    <property type="entry name" value="CheY-like_superfamily"/>
</dbReference>